<comment type="caution">
    <text evidence="2">The sequence shown here is derived from an EMBL/GenBank/DDBJ whole genome shotgun (WGS) entry which is preliminary data.</text>
</comment>
<proteinExistence type="predicted"/>
<dbReference type="Gene3D" id="1.10.150.50">
    <property type="entry name" value="Transcription Factor, Ets-1"/>
    <property type="match status" value="1"/>
</dbReference>
<dbReference type="InterPro" id="IPR013761">
    <property type="entry name" value="SAM/pointed_sf"/>
</dbReference>
<dbReference type="GO" id="GO:0042393">
    <property type="term" value="F:histone binding"/>
    <property type="evidence" value="ECO:0007669"/>
    <property type="project" value="TreeGrafter"/>
</dbReference>
<evidence type="ECO:0000313" key="4">
    <source>
        <dbReference type="Proteomes" id="UP000663882"/>
    </source>
</evidence>
<dbReference type="SMART" id="SM00454">
    <property type="entry name" value="SAM"/>
    <property type="match status" value="1"/>
</dbReference>
<dbReference type="GO" id="GO:0045892">
    <property type="term" value="P:negative regulation of DNA-templated transcription"/>
    <property type="evidence" value="ECO:0007669"/>
    <property type="project" value="TreeGrafter"/>
</dbReference>
<dbReference type="PROSITE" id="PS50105">
    <property type="entry name" value="SAM_DOMAIN"/>
    <property type="match status" value="1"/>
</dbReference>
<dbReference type="Proteomes" id="UP000663882">
    <property type="component" value="Unassembled WGS sequence"/>
</dbReference>
<dbReference type="Pfam" id="PF00536">
    <property type="entry name" value="SAM_1"/>
    <property type="match status" value="1"/>
</dbReference>
<evidence type="ECO:0000313" key="2">
    <source>
        <dbReference type="EMBL" id="CAF0901265.1"/>
    </source>
</evidence>
<gene>
    <name evidence="3" type="ORF">OTI717_LOCUS496</name>
    <name evidence="2" type="ORF">RFH988_LOCUS8995</name>
</gene>
<dbReference type="SUPFAM" id="SSF47769">
    <property type="entry name" value="SAM/Pointed domain"/>
    <property type="match status" value="1"/>
</dbReference>
<accession>A0A813ZLJ2</accession>
<dbReference type="EMBL" id="CAJOAX010000017">
    <property type="protein sequence ID" value="CAF3480576.1"/>
    <property type="molecule type" value="Genomic_DNA"/>
</dbReference>
<dbReference type="AlphaFoldDB" id="A0A813ZLJ2"/>
<dbReference type="OrthoDB" id="2390104at2759"/>
<dbReference type="GO" id="GO:0005634">
    <property type="term" value="C:nucleus"/>
    <property type="evidence" value="ECO:0007669"/>
    <property type="project" value="TreeGrafter"/>
</dbReference>
<evidence type="ECO:0000313" key="3">
    <source>
        <dbReference type="EMBL" id="CAF3480576.1"/>
    </source>
</evidence>
<dbReference type="InterPro" id="IPR050548">
    <property type="entry name" value="PcG_chromatin_remod_factors"/>
</dbReference>
<dbReference type="Proteomes" id="UP000663823">
    <property type="component" value="Unassembled WGS sequence"/>
</dbReference>
<dbReference type="InterPro" id="IPR001660">
    <property type="entry name" value="SAM"/>
</dbReference>
<evidence type="ECO:0000259" key="1">
    <source>
        <dbReference type="PROSITE" id="PS50105"/>
    </source>
</evidence>
<sequence>MKTADSTTTPTLLMSSPLILKQNKPTKPFKFTRRLKSRMNTLSKGSPSISIPINNYQIIPVSSLWTNTQVTSPNRMVTLINTNPTSINTALSSLITPSSINQQQQQQQQQQNTPVYPSYKSFTTPRVTTTLIPLNVCPTEHCQAVKSTPIPSINIIKNNQEQNMLENKSKGTITTHLIGDWIIRESSEPFQRKENERLTPIEQIVNQDKKVISNESITSFSSLAKNINQWTIDDVCSFFEHVLGKNCYASIIKEHLIDGVALTLLQDEHLNSIFKMQLGPRLKLLNSIDKLKNDDLSVL</sequence>
<feature type="domain" description="SAM" evidence="1">
    <location>
        <begin position="230"/>
        <end position="294"/>
    </location>
</feature>
<dbReference type="GO" id="GO:0003682">
    <property type="term" value="F:chromatin binding"/>
    <property type="evidence" value="ECO:0007669"/>
    <property type="project" value="TreeGrafter"/>
</dbReference>
<name>A0A813ZLJ2_9BILA</name>
<dbReference type="EMBL" id="CAJNOO010000312">
    <property type="protein sequence ID" value="CAF0901265.1"/>
    <property type="molecule type" value="Genomic_DNA"/>
</dbReference>
<protein>
    <recommendedName>
        <fullName evidence="1">SAM domain-containing protein</fullName>
    </recommendedName>
</protein>
<dbReference type="PANTHER" id="PTHR12247">
    <property type="entry name" value="POLYCOMB GROUP PROTEIN"/>
    <property type="match status" value="1"/>
</dbReference>
<reference evidence="2" key="1">
    <citation type="submission" date="2021-02" db="EMBL/GenBank/DDBJ databases">
        <authorList>
            <person name="Nowell W R."/>
        </authorList>
    </citation>
    <scope>NUCLEOTIDE SEQUENCE</scope>
</reference>
<organism evidence="2 4">
    <name type="scientific">Rotaria sordida</name>
    <dbReference type="NCBI Taxonomy" id="392033"/>
    <lineage>
        <taxon>Eukaryota</taxon>
        <taxon>Metazoa</taxon>
        <taxon>Spiralia</taxon>
        <taxon>Gnathifera</taxon>
        <taxon>Rotifera</taxon>
        <taxon>Eurotatoria</taxon>
        <taxon>Bdelloidea</taxon>
        <taxon>Philodinida</taxon>
        <taxon>Philodinidae</taxon>
        <taxon>Rotaria</taxon>
    </lineage>
</organism>